<dbReference type="HOGENOM" id="CLU_933934_0_0_1"/>
<name>M7SF56_EUTLA</name>
<feature type="region of interest" description="Disordered" evidence="1">
    <location>
        <begin position="104"/>
        <end position="199"/>
    </location>
</feature>
<dbReference type="EMBL" id="KB706971">
    <property type="protein sequence ID" value="EMR64904.1"/>
    <property type="molecule type" value="Genomic_DNA"/>
</dbReference>
<evidence type="ECO:0000313" key="2">
    <source>
        <dbReference type="EMBL" id="EMR64904.1"/>
    </source>
</evidence>
<evidence type="ECO:0000256" key="1">
    <source>
        <dbReference type="SAM" id="MobiDB-lite"/>
    </source>
</evidence>
<feature type="region of interest" description="Disordered" evidence="1">
    <location>
        <begin position="230"/>
        <end position="298"/>
    </location>
</feature>
<sequence>MKFLYLTIPASTIASWIGHGVKEVGLPNLWRATSLDIGQQTRAAAATFNSTMLAASDALLGTAIYTTAVYASGSQTSDGNIATVLEGVVTPSVTTASQDITAAAASGSLVNERIPPENTTTTSTTTRPSKPKHTTSLGTPVNERMPQSSGNSTTPVTVTPVTKRSPVESAPTVSASASASASEPVSESTSSSGIIENGTGATTGTFTTSVVVVVVSTSTSMITTTQEISVSSGNGVRRERGVNVDPPVRGAVTSQDSEPQATTCDVKDGKTTPKVGDGSTTGTGTGTGTIAAAAVRQT</sequence>
<feature type="compositionally biased region" description="Low complexity" evidence="1">
    <location>
        <begin position="153"/>
        <end position="199"/>
    </location>
</feature>
<accession>M7SF56</accession>
<protein>
    <submittedName>
        <fullName evidence="2">Uncharacterized protein</fullName>
    </submittedName>
</protein>
<gene>
    <name evidence="2" type="ORF">UCREL1_8119</name>
</gene>
<dbReference type="Proteomes" id="UP000012174">
    <property type="component" value="Unassembled WGS sequence"/>
</dbReference>
<feature type="compositionally biased region" description="Low complexity" evidence="1">
    <location>
        <begin position="119"/>
        <end position="128"/>
    </location>
</feature>
<dbReference type="KEGG" id="ela:UCREL1_8119"/>
<keyword evidence="3" id="KW-1185">Reference proteome</keyword>
<organism evidence="2 3">
    <name type="scientific">Eutypa lata (strain UCR-EL1)</name>
    <name type="common">Grapevine dieback disease fungus</name>
    <name type="synonym">Eutypa armeniacae</name>
    <dbReference type="NCBI Taxonomy" id="1287681"/>
    <lineage>
        <taxon>Eukaryota</taxon>
        <taxon>Fungi</taxon>
        <taxon>Dikarya</taxon>
        <taxon>Ascomycota</taxon>
        <taxon>Pezizomycotina</taxon>
        <taxon>Sordariomycetes</taxon>
        <taxon>Xylariomycetidae</taxon>
        <taxon>Xylariales</taxon>
        <taxon>Diatrypaceae</taxon>
        <taxon>Eutypa</taxon>
    </lineage>
</organism>
<evidence type="ECO:0000313" key="3">
    <source>
        <dbReference type="Proteomes" id="UP000012174"/>
    </source>
</evidence>
<reference evidence="3" key="1">
    <citation type="journal article" date="2013" name="Genome Announc.">
        <title>Draft genome sequence of the grapevine dieback fungus Eutypa lata UCR-EL1.</title>
        <authorList>
            <person name="Blanco-Ulate B."/>
            <person name="Rolshausen P.E."/>
            <person name="Cantu D."/>
        </authorList>
    </citation>
    <scope>NUCLEOTIDE SEQUENCE [LARGE SCALE GENOMIC DNA]</scope>
    <source>
        <strain evidence="3">UCR-EL1</strain>
    </source>
</reference>
<dbReference type="AlphaFoldDB" id="M7SF56"/>
<feature type="compositionally biased region" description="Polar residues" evidence="1">
    <location>
        <begin position="252"/>
        <end position="263"/>
    </location>
</feature>
<proteinExistence type="predicted"/>